<dbReference type="InterPro" id="IPR039429">
    <property type="entry name" value="SHMT-like_dom"/>
</dbReference>
<dbReference type="STRING" id="37546.A0A1B0FIS9"/>
<keyword evidence="5" id="KW-0663">Pyridoxal phosphate</keyword>
<dbReference type="GO" id="GO:0004372">
    <property type="term" value="F:glycine hydroxymethyltransferase activity"/>
    <property type="evidence" value="ECO:0007669"/>
    <property type="project" value="TreeGrafter"/>
</dbReference>
<keyword evidence="3" id="KW-0554">One-carbon metabolism</keyword>
<dbReference type="GO" id="GO:0005634">
    <property type="term" value="C:nucleus"/>
    <property type="evidence" value="ECO:0007669"/>
    <property type="project" value="TreeGrafter"/>
</dbReference>
<comment type="cofactor">
    <cofactor evidence="1">
        <name>pyridoxal 5'-phosphate</name>
        <dbReference type="ChEBI" id="CHEBI:597326"/>
    </cofactor>
</comment>
<dbReference type="AlphaFoldDB" id="A0A1B0FIS9"/>
<keyword evidence="4" id="KW-0808">Transferase</keyword>
<proteinExistence type="inferred from homology"/>
<name>A0A1B0FIS9_GLOMM</name>
<dbReference type="GO" id="GO:0030170">
    <property type="term" value="F:pyridoxal phosphate binding"/>
    <property type="evidence" value="ECO:0007669"/>
    <property type="project" value="InterPro"/>
</dbReference>
<comment type="similarity">
    <text evidence="2">Belongs to the SHMT family.</text>
</comment>
<sequence>MDLGCVNDQNERGDFGLYKLYSGSSANLPVYTGLLQPRDRLIRLDMPDRGGRLTHVDPKTVLIDYDVLEASAKLFKLKLIIAGITYYSRCLDYFRFWEICDQHNASFFADMVHVAGLLATGLIRAPFEYADVVSTTMHKTLLGPRAGVIFFRKSSRKMTPDGNKRGYDVATGGTDIHLFLVDLRNRSITGSQAKYILEEVNIACSENTVPGNKSAMNPCELRFGTPALTTRDFLEDDFEAVAQNIDAAIELANEVKRMSGPKLADFKRIICEDRDKSVKVEELRCEVEKFSEKLPLPGFKEI</sequence>
<protein>
    <submittedName>
        <fullName evidence="7">Serine hydroxymethyltransferase</fullName>
    </submittedName>
</protein>
<dbReference type="InterPro" id="IPR019798">
    <property type="entry name" value="Ser_HO-MeTrfase_PLP_BS"/>
</dbReference>
<evidence type="ECO:0000313" key="8">
    <source>
        <dbReference type="Proteomes" id="UP000092444"/>
    </source>
</evidence>
<evidence type="ECO:0000256" key="3">
    <source>
        <dbReference type="ARBA" id="ARBA00022563"/>
    </source>
</evidence>
<evidence type="ECO:0000256" key="4">
    <source>
        <dbReference type="ARBA" id="ARBA00022679"/>
    </source>
</evidence>
<dbReference type="InterPro" id="IPR015422">
    <property type="entry name" value="PyrdxlP-dep_Trfase_small"/>
</dbReference>
<dbReference type="GO" id="GO:0019264">
    <property type="term" value="P:glycine biosynthetic process from serine"/>
    <property type="evidence" value="ECO:0007669"/>
    <property type="project" value="TreeGrafter"/>
</dbReference>
<dbReference type="Gene3D" id="3.40.640.10">
    <property type="entry name" value="Type I PLP-dependent aspartate aminotransferase-like (Major domain)"/>
    <property type="match status" value="1"/>
</dbReference>
<dbReference type="InterPro" id="IPR015421">
    <property type="entry name" value="PyrdxlP-dep_Trfase_major"/>
</dbReference>
<dbReference type="Gene3D" id="3.90.1150.10">
    <property type="entry name" value="Aspartate Aminotransferase, domain 1"/>
    <property type="match status" value="1"/>
</dbReference>
<evidence type="ECO:0000256" key="2">
    <source>
        <dbReference type="ARBA" id="ARBA00006376"/>
    </source>
</evidence>
<dbReference type="GO" id="GO:0035999">
    <property type="term" value="P:tetrahydrofolate interconversion"/>
    <property type="evidence" value="ECO:0007669"/>
    <property type="project" value="UniProtKB-UniPathway"/>
</dbReference>
<dbReference type="InterPro" id="IPR049943">
    <property type="entry name" value="Ser_HO-MeTrfase-like"/>
</dbReference>
<dbReference type="UniPathway" id="UPA00193"/>
<dbReference type="PROSITE" id="PS00096">
    <property type="entry name" value="SHMT"/>
    <property type="match status" value="1"/>
</dbReference>
<dbReference type="InterPro" id="IPR015424">
    <property type="entry name" value="PyrdxlP-dep_Trfase"/>
</dbReference>
<dbReference type="VEuPathDB" id="VectorBase:GMOY003727"/>
<dbReference type="Proteomes" id="UP000092444">
    <property type="component" value="Unassembled WGS sequence"/>
</dbReference>
<evidence type="ECO:0000256" key="1">
    <source>
        <dbReference type="ARBA" id="ARBA00001933"/>
    </source>
</evidence>
<dbReference type="EMBL" id="CCAG010018420">
    <property type="status" value="NOT_ANNOTATED_CDS"/>
    <property type="molecule type" value="Genomic_DNA"/>
</dbReference>
<dbReference type="PhylomeDB" id="A0A1B0FIS9"/>
<dbReference type="EnsemblMetazoa" id="GMOY003727-RA">
    <property type="protein sequence ID" value="GMOY003727-PA"/>
    <property type="gene ID" value="GMOY003727"/>
</dbReference>
<accession>A0A1B0FIS9</accession>
<feature type="domain" description="Serine hydroxymethyltransferase-like" evidence="6">
    <location>
        <begin position="55"/>
        <end position="162"/>
    </location>
</feature>
<dbReference type="Pfam" id="PF00464">
    <property type="entry name" value="SHMT"/>
    <property type="match status" value="1"/>
</dbReference>
<evidence type="ECO:0000313" key="7">
    <source>
        <dbReference type="EnsemblMetazoa" id="GMOY003727-PA"/>
    </source>
</evidence>
<organism evidence="7 8">
    <name type="scientific">Glossina morsitans morsitans</name>
    <name type="common">Savannah tsetse fly</name>
    <dbReference type="NCBI Taxonomy" id="37546"/>
    <lineage>
        <taxon>Eukaryota</taxon>
        <taxon>Metazoa</taxon>
        <taxon>Ecdysozoa</taxon>
        <taxon>Arthropoda</taxon>
        <taxon>Hexapoda</taxon>
        <taxon>Insecta</taxon>
        <taxon>Pterygota</taxon>
        <taxon>Neoptera</taxon>
        <taxon>Endopterygota</taxon>
        <taxon>Diptera</taxon>
        <taxon>Brachycera</taxon>
        <taxon>Muscomorpha</taxon>
        <taxon>Hippoboscoidea</taxon>
        <taxon>Glossinidae</taxon>
        <taxon>Glossina</taxon>
    </lineage>
</organism>
<evidence type="ECO:0000259" key="6">
    <source>
        <dbReference type="Pfam" id="PF00464"/>
    </source>
</evidence>
<dbReference type="SUPFAM" id="SSF53383">
    <property type="entry name" value="PLP-dependent transferases"/>
    <property type="match status" value="1"/>
</dbReference>
<dbReference type="EMBL" id="CCAG010018419">
    <property type="status" value="NOT_ANNOTATED_CDS"/>
    <property type="molecule type" value="Genomic_DNA"/>
</dbReference>
<keyword evidence="8" id="KW-1185">Reference proteome</keyword>
<dbReference type="GO" id="GO:0005739">
    <property type="term" value="C:mitochondrion"/>
    <property type="evidence" value="ECO:0007669"/>
    <property type="project" value="TreeGrafter"/>
</dbReference>
<reference evidence="7" key="1">
    <citation type="submission" date="2020-05" db="UniProtKB">
        <authorList>
            <consortium name="EnsemblMetazoa"/>
        </authorList>
    </citation>
    <scope>IDENTIFICATION</scope>
    <source>
        <strain evidence="7">Yale</strain>
    </source>
</reference>
<dbReference type="PANTHER" id="PTHR11680:SF59">
    <property type="entry name" value="SERINE HYDROXYMETHYLTRANSFERASE, CYTOSOLIC"/>
    <property type="match status" value="1"/>
</dbReference>
<dbReference type="PANTHER" id="PTHR11680">
    <property type="entry name" value="SERINE HYDROXYMETHYLTRANSFERASE"/>
    <property type="match status" value="1"/>
</dbReference>
<evidence type="ECO:0000256" key="5">
    <source>
        <dbReference type="ARBA" id="ARBA00022898"/>
    </source>
</evidence>